<feature type="domain" description="Oxidoreductase-like" evidence="2">
    <location>
        <begin position="12"/>
        <end position="52"/>
    </location>
</feature>
<feature type="region of interest" description="Disordered" evidence="1">
    <location>
        <begin position="1"/>
        <end position="20"/>
    </location>
</feature>
<dbReference type="Pfam" id="PF09791">
    <property type="entry name" value="Oxidored-like"/>
    <property type="match status" value="1"/>
</dbReference>
<protein>
    <recommendedName>
        <fullName evidence="2">Oxidoreductase-like domain-containing protein</fullName>
    </recommendedName>
</protein>
<organism evidence="3 4">
    <name type="scientific">Azohydromonas caseinilytica</name>
    <dbReference type="NCBI Taxonomy" id="2728836"/>
    <lineage>
        <taxon>Bacteria</taxon>
        <taxon>Pseudomonadati</taxon>
        <taxon>Pseudomonadota</taxon>
        <taxon>Betaproteobacteria</taxon>
        <taxon>Burkholderiales</taxon>
        <taxon>Sphaerotilaceae</taxon>
        <taxon>Azohydromonas</taxon>
    </lineage>
</organism>
<dbReference type="Proteomes" id="UP000574067">
    <property type="component" value="Unassembled WGS sequence"/>
</dbReference>
<name>A0A848FDU5_9BURK</name>
<accession>A0A848FDU5</accession>
<dbReference type="EMBL" id="JABBFW010000014">
    <property type="protein sequence ID" value="NML16985.1"/>
    <property type="molecule type" value="Genomic_DNA"/>
</dbReference>
<comment type="caution">
    <text evidence="3">The sequence shown here is derived from an EMBL/GenBank/DDBJ whole genome shotgun (WGS) entry which is preliminary data.</text>
</comment>
<gene>
    <name evidence="3" type="ORF">HHL10_18550</name>
</gene>
<evidence type="ECO:0000313" key="4">
    <source>
        <dbReference type="Proteomes" id="UP000574067"/>
    </source>
</evidence>
<evidence type="ECO:0000256" key="1">
    <source>
        <dbReference type="SAM" id="MobiDB-lite"/>
    </source>
</evidence>
<reference evidence="3 4" key="1">
    <citation type="submission" date="2020-04" db="EMBL/GenBank/DDBJ databases">
        <title>Azohydromonas sp. isolated from soil.</title>
        <authorList>
            <person name="Dahal R.H."/>
        </authorList>
    </citation>
    <scope>NUCLEOTIDE SEQUENCE [LARGE SCALE GENOMIC DNA]</scope>
    <source>
        <strain evidence="3 4">G-1-1-14</strain>
    </source>
</reference>
<proteinExistence type="predicted"/>
<dbReference type="AlphaFoldDB" id="A0A848FDU5"/>
<keyword evidence="4" id="KW-1185">Reference proteome</keyword>
<evidence type="ECO:0000259" key="2">
    <source>
        <dbReference type="Pfam" id="PF09791"/>
    </source>
</evidence>
<dbReference type="RefSeq" id="WP_169161979.1">
    <property type="nucleotide sequence ID" value="NZ_JABBFW010000014.1"/>
</dbReference>
<evidence type="ECO:0000313" key="3">
    <source>
        <dbReference type="EMBL" id="NML16985.1"/>
    </source>
</evidence>
<sequence>MTPTTAPDADPMPQPPAQPDLDACCGNGCEPCIFELYDLEMERYRQALRAWRARHPEAPQANG</sequence>
<dbReference type="InterPro" id="IPR019180">
    <property type="entry name" value="Oxidoreductase-like_N"/>
</dbReference>